<evidence type="ECO:0000259" key="1">
    <source>
        <dbReference type="PROSITE" id="PS50042"/>
    </source>
</evidence>
<reference evidence="2" key="1">
    <citation type="submission" date="2022-11" db="EMBL/GenBank/DDBJ databases">
        <title>Dyadobacter pollutisoli sp. nov., isolated from plastic dumped soil.</title>
        <authorList>
            <person name="Kim J.M."/>
            <person name="Kim K.R."/>
            <person name="Lee J.K."/>
            <person name="Hao L."/>
            <person name="Jeon C.O."/>
        </authorList>
    </citation>
    <scope>NUCLEOTIDE SEQUENCE</scope>
    <source>
        <strain evidence="2">U1</strain>
    </source>
</reference>
<gene>
    <name evidence="2" type="ORF">ON006_27775</name>
</gene>
<name>A0A9E8NBU8_9BACT</name>
<dbReference type="InterPro" id="IPR014710">
    <property type="entry name" value="RmlC-like_jellyroll"/>
</dbReference>
<evidence type="ECO:0000313" key="3">
    <source>
        <dbReference type="Proteomes" id="UP001164653"/>
    </source>
</evidence>
<dbReference type="EMBL" id="CP112998">
    <property type="protein sequence ID" value="WAC11517.1"/>
    <property type="molecule type" value="Genomic_DNA"/>
</dbReference>
<evidence type="ECO:0000313" key="2">
    <source>
        <dbReference type="EMBL" id="WAC11517.1"/>
    </source>
</evidence>
<feature type="domain" description="Cyclic nucleotide-binding" evidence="1">
    <location>
        <begin position="14"/>
        <end position="135"/>
    </location>
</feature>
<organism evidence="2 3">
    <name type="scientific">Dyadobacter pollutisoli</name>
    <dbReference type="NCBI Taxonomy" id="2910158"/>
    <lineage>
        <taxon>Bacteria</taxon>
        <taxon>Pseudomonadati</taxon>
        <taxon>Bacteroidota</taxon>
        <taxon>Cytophagia</taxon>
        <taxon>Cytophagales</taxon>
        <taxon>Spirosomataceae</taxon>
        <taxon>Dyadobacter</taxon>
    </lineage>
</organism>
<dbReference type="SMART" id="SM00100">
    <property type="entry name" value="cNMP"/>
    <property type="match status" value="1"/>
</dbReference>
<accession>A0A9E8NBU8</accession>
<dbReference type="AlphaFoldDB" id="A0A9E8NBU8"/>
<protein>
    <submittedName>
        <fullName evidence="2">Crp/Fnr family transcriptional regulator</fullName>
    </submittedName>
</protein>
<keyword evidence="3" id="KW-1185">Reference proteome</keyword>
<dbReference type="RefSeq" id="WP_244821448.1">
    <property type="nucleotide sequence ID" value="NZ_CP112998.1"/>
</dbReference>
<dbReference type="Pfam" id="PF00027">
    <property type="entry name" value="cNMP_binding"/>
    <property type="match status" value="1"/>
</dbReference>
<sequence>MSPYHHPFLTFLQSHRQIPAGDLQTISEHLAFRKVENKVTLLEQGRVASELFFICKGILKIVTNNERGNAVTQFFLKENQFCTILHSFENGVPAHESIVTAIECELVVIPKQKLLALFEALPYLKELIMSIMHRALLDKIAIRNAYMGEDASSRYETFRTRQPEIALRVPLSDVASYLGITQQSLSRIRKNVR</sequence>
<dbReference type="PROSITE" id="PS50042">
    <property type="entry name" value="CNMP_BINDING_3"/>
    <property type="match status" value="1"/>
</dbReference>
<dbReference type="Proteomes" id="UP001164653">
    <property type="component" value="Chromosome"/>
</dbReference>
<dbReference type="Gene3D" id="2.60.120.10">
    <property type="entry name" value="Jelly Rolls"/>
    <property type="match status" value="1"/>
</dbReference>
<dbReference type="KEGG" id="dpf:ON006_27775"/>
<dbReference type="CDD" id="cd00038">
    <property type="entry name" value="CAP_ED"/>
    <property type="match status" value="1"/>
</dbReference>
<dbReference type="InterPro" id="IPR018490">
    <property type="entry name" value="cNMP-bd_dom_sf"/>
</dbReference>
<dbReference type="SUPFAM" id="SSF51206">
    <property type="entry name" value="cAMP-binding domain-like"/>
    <property type="match status" value="1"/>
</dbReference>
<dbReference type="InterPro" id="IPR000595">
    <property type="entry name" value="cNMP-bd_dom"/>
</dbReference>
<proteinExistence type="predicted"/>